<dbReference type="PROSITE" id="PS00194">
    <property type="entry name" value="THIOREDOXIN_1"/>
    <property type="match status" value="1"/>
</dbReference>
<name>A0A818SPD7_9BILA</name>
<dbReference type="Gene3D" id="3.40.30.10">
    <property type="entry name" value="Glutaredoxin"/>
    <property type="match status" value="3"/>
</dbReference>
<feature type="compositionally biased region" description="Acidic residues" evidence="4">
    <location>
        <begin position="73"/>
        <end position="82"/>
    </location>
</feature>
<keyword evidence="3" id="KW-0175">Coiled coil</keyword>
<dbReference type="Proteomes" id="UP000663836">
    <property type="component" value="Unassembled WGS sequence"/>
</dbReference>
<dbReference type="CDD" id="cd02961">
    <property type="entry name" value="PDI_a_family"/>
    <property type="match status" value="1"/>
</dbReference>
<feature type="compositionally biased region" description="Low complexity" evidence="4">
    <location>
        <begin position="43"/>
        <end position="57"/>
    </location>
</feature>
<evidence type="ECO:0000313" key="7">
    <source>
        <dbReference type="Proteomes" id="UP000663836"/>
    </source>
</evidence>
<evidence type="ECO:0000259" key="5">
    <source>
        <dbReference type="PROSITE" id="PS51352"/>
    </source>
</evidence>
<dbReference type="AlphaFoldDB" id="A0A818SPD7"/>
<dbReference type="EMBL" id="CAJOBD010000478">
    <property type="protein sequence ID" value="CAF3675662.1"/>
    <property type="molecule type" value="Genomic_DNA"/>
</dbReference>
<evidence type="ECO:0000256" key="1">
    <source>
        <dbReference type="ARBA" id="ARBA00006347"/>
    </source>
</evidence>
<protein>
    <recommendedName>
        <fullName evidence="5">Thioredoxin domain-containing protein</fullName>
    </recommendedName>
</protein>
<dbReference type="GO" id="GO:0003756">
    <property type="term" value="F:protein disulfide isomerase activity"/>
    <property type="evidence" value="ECO:0007669"/>
    <property type="project" value="TreeGrafter"/>
</dbReference>
<dbReference type="InterPro" id="IPR013766">
    <property type="entry name" value="Thioredoxin_domain"/>
</dbReference>
<feature type="compositionally biased region" description="Basic residues" evidence="4">
    <location>
        <begin position="28"/>
        <end position="42"/>
    </location>
</feature>
<dbReference type="PANTHER" id="PTHR45672">
    <property type="entry name" value="PROTEIN DISULFIDE-ISOMERASE C17H9.14C-RELATED"/>
    <property type="match status" value="1"/>
</dbReference>
<evidence type="ECO:0000256" key="4">
    <source>
        <dbReference type="SAM" id="MobiDB-lite"/>
    </source>
</evidence>
<dbReference type="SUPFAM" id="SSF52833">
    <property type="entry name" value="Thioredoxin-like"/>
    <property type="match status" value="3"/>
</dbReference>
<dbReference type="GO" id="GO:0006457">
    <property type="term" value="P:protein folding"/>
    <property type="evidence" value="ECO:0007669"/>
    <property type="project" value="TreeGrafter"/>
</dbReference>
<keyword evidence="2" id="KW-0732">Signal</keyword>
<dbReference type="Pfam" id="PF00085">
    <property type="entry name" value="Thioredoxin"/>
    <property type="match status" value="3"/>
</dbReference>
<dbReference type="PROSITE" id="PS51352">
    <property type="entry name" value="THIOREDOXIN_2"/>
    <property type="match status" value="2"/>
</dbReference>
<feature type="domain" description="Thioredoxin" evidence="5">
    <location>
        <begin position="764"/>
        <end position="895"/>
    </location>
</feature>
<comment type="caution">
    <text evidence="6">The sequence shown here is derived from an EMBL/GenBank/DDBJ whole genome shotgun (WGS) entry which is preliminary data.</text>
</comment>
<sequence length="1045" mass="121169">MVSEKQSQSDAMNKQQQSQSNRTNTNNNRRKHARNANKKRQKAAAATATNENLNSNNDNEDKQEKKTIISEEKIEEEEEESSTESSIQQTIEEQDEEFKDPIIIEDVFISSCSTPIPAEKESILPIKQRNKDKSNYMNSKLQSPTILTNCSSIPSKQESILLSKPQANVAPVKQTFPLTTTTNIESTQISKVTNSKSNEALSSSSSIYDIYSCSEYNSVSSRFQEQEQQQQDTDAFITQKFRRKKSTTKKSSIQIDSPKNQNNIVSLASKQQINNNNNIHFDLSQQSNEHELSNYNGYSSESDILSGSPSTILTNNNHSSLSSTSVESQYLLNGHDTRHSLSTSNILLDKLVSIFDNVSFSSDEIELILKKLNTKQLFNKQDWENLLLKKTTNDKTIERILEETYHSQAKILALELQIEKNHVFELTKTNIDMNNAIKHLQQTNHNMAPYQQTILSYQMQLKRLTDENTHLAHQLHTYAMMPGTINELKQQQHILDEQLRQISIRNSSLEKEIADGERARKHAAEIYQKADAQKQERIEQMFDDLNKYKKIDKDLIIFQKKYNELKENLNIKLDNITQQRDELEKTCEELEVKIQQYEELKIKYDQFIQNETETTNIDQLQQELNEVKNKNDLLRQRNLKITKHLNKQLQKQEQNQKDESFLLIYCCINVQCEIIQLTSRNISQYVQDHVAFIRFYSNWCPYSKKFEPTWKRFAEVKKNTDLHVAEIDCSEDALICSDHDIFGYPTMKLFMRGSGARYEGPRNIESLEAFYREKLTEDADFEDSVATKKAFMELTIETFAHIISRDFTFVVFFAPWCGHCKVLMPTFQDLARQMINTDGLVFGTVDCTIQNSLCSQYAIRGYPTLVWFEDGVEKDRYMGARELNAMRNYIEQKMLQATPITTEAPPVVQHEQEQTTEESSEIDNVLNTKTFTQGISFEGYAFVNFGAPWCSHCQKLAPIWNRFAQKFSRYEDIRILRVDCTASESLCRDYGIRAFPTLILFRYGESKVEYNGSRDFNSLYNFLVSQLEFFGDDYLLKQEDEIKND</sequence>
<organism evidence="6 7">
    <name type="scientific">Rotaria sordida</name>
    <dbReference type="NCBI Taxonomy" id="392033"/>
    <lineage>
        <taxon>Eukaryota</taxon>
        <taxon>Metazoa</taxon>
        <taxon>Spiralia</taxon>
        <taxon>Gnathifera</taxon>
        <taxon>Rotifera</taxon>
        <taxon>Eurotatoria</taxon>
        <taxon>Bdelloidea</taxon>
        <taxon>Philodinida</taxon>
        <taxon>Philodinidae</taxon>
        <taxon>Rotaria</taxon>
    </lineage>
</organism>
<dbReference type="PANTHER" id="PTHR45672:SF3">
    <property type="entry name" value="THIOREDOXIN DOMAIN-CONTAINING PROTEIN 5"/>
    <property type="match status" value="1"/>
</dbReference>
<dbReference type="InterPro" id="IPR017937">
    <property type="entry name" value="Thioredoxin_CS"/>
</dbReference>
<dbReference type="InterPro" id="IPR036249">
    <property type="entry name" value="Thioredoxin-like_sf"/>
</dbReference>
<feature type="compositionally biased region" description="Low complexity" evidence="4">
    <location>
        <begin position="13"/>
        <end position="27"/>
    </location>
</feature>
<feature type="coiled-coil region" evidence="3">
    <location>
        <begin position="485"/>
        <end position="519"/>
    </location>
</feature>
<feature type="region of interest" description="Disordered" evidence="4">
    <location>
        <begin position="1"/>
        <end position="97"/>
    </location>
</feature>
<evidence type="ECO:0000313" key="6">
    <source>
        <dbReference type="EMBL" id="CAF3675662.1"/>
    </source>
</evidence>
<feature type="compositionally biased region" description="Polar residues" evidence="4">
    <location>
        <begin position="1"/>
        <end position="12"/>
    </location>
</feature>
<proteinExistence type="inferred from homology"/>
<feature type="coiled-coil region" evidence="3">
    <location>
        <begin position="548"/>
        <end position="659"/>
    </location>
</feature>
<dbReference type="InterPro" id="IPR051063">
    <property type="entry name" value="PDI"/>
</dbReference>
<accession>A0A818SPD7</accession>
<comment type="similarity">
    <text evidence="1">Belongs to the protein disulfide isomerase family.</text>
</comment>
<evidence type="ECO:0000256" key="2">
    <source>
        <dbReference type="ARBA" id="ARBA00022729"/>
    </source>
</evidence>
<evidence type="ECO:0000256" key="3">
    <source>
        <dbReference type="SAM" id="Coils"/>
    </source>
</evidence>
<gene>
    <name evidence="6" type="ORF">JBS370_LOCUS7848</name>
</gene>
<dbReference type="PRINTS" id="PR00421">
    <property type="entry name" value="THIOREDOXIN"/>
</dbReference>
<feature type="domain" description="Thioredoxin" evidence="5">
    <location>
        <begin position="898"/>
        <end position="1028"/>
    </location>
</feature>
<reference evidence="6" key="1">
    <citation type="submission" date="2021-02" db="EMBL/GenBank/DDBJ databases">
        <authorList>
            <person name="Nowell W R."/>
        </authorList>
    </citation>
    <scope>NUCLEOTIDE SEQUENCE</scope>
</reference>
<feature type="compositionally biased region" description="Basic and acidic residues" evidence="4">
    <location>
        <begin position="59"/>
        <end position="72"/>
    </location>
</feature>
<dbReference type="GO" id="GO:0005783">
    <property type="term" value="C:endoplasmic reticulum"/>
    <property type="evidence" value="ECO:0007669"/>
    <property type="project" value="TreeGrafter"/>
</dbReference>